<dbReference type="AlphaFoldDB" id="A0A6J7D9D3"/>
<sequence length="506" mass="56584">MAPTGGPDVGHRQEIMKSAPLTKRTILCLAFLLVLVGVVFRLLMIREPFGVVNSDEAMAGLMARGIRNGHFTSFYWGQNYGGSFEAYILAILGLIIPEHIVFFFLPIVESIFIAFLLFQISKANLGRDLSFLVASLSFVFPALTVWNSARPMLFYQSTIILGLTSILIVSKKTRPISTANWIFIGVLFGFGWWGSAQSLFFIVPCFVTVLAQRNFPSIRQFGLAIVSFLLASGPWWYTNFHTGFASLSDGPPADGTIRDHLMTQLKIGWPSVFGLRQPFNGEWLHASLPFVFLILLAGSAIYYLPRMFRGRRDPNTLLLVIPTFVILQALAPTGSFVGSVRYYIFVVPSVLVVIGTFFAFLVNRFDRIGKFVVASLVICALISTAMSLRAIRHFQFGPTHLSDVATTLSEHNISGVYGDYWVVYALAWEDSQLKVSPTTTERRPDWSQEIRASQGVAYVFWTEYSVDLDRLESTKVALGLRTQFDEIHVGTYVLLLPQINIPPEDL</sequence>
<proteinExistence type="predicted"/>
<name>A0A6J7D9D3_9ZZZZ</name>
<keyword evidence="1" id="KW-0812">Transmembrane</keyword>
<dbReference type="EMBL" id="CAFBLJ010000022">
    <property type="protein sequence ID" value="CAB4863673.1"/>
    <property type="molecule type" value="Genomic_DNA"/>
</dbReference>
<feature type="transmembrane region" description="Helical" evidence="1">
    <location>
        <begin position="26"/>
        <end position="45"/>
    </location>
</feature>
<organism evidence="2">
    <name type="scientific">freshwater metagenome</name>
    <dbReference type="NCBI Taxonomy" id="449393"/>
    <lineage>
        <taxon>unclassified sequences</taxon>
        <taxon>metagenomes</taxon>
        <taxon>ecological metagenomes</taxon>
    </lineage>
</organism>
<feature type="transmembrane region" description="Helical" evidence="1">
    <location>
        <begin position="129"/>
        <end position="146"/>
    </location>
</feature>
<feature type="transmembrane region" description="Helical" evidence="1">
    <location>
        <begin position="222"/>
        <end position="238"/>
    </location>
</feature>
<protein>
    <submittedName>
        <fullName evidence="2">Unannotated protein</fullName>
    </submittedName>
</protein>
<feature type="transmembrane region" description="Helical" evidence="1">
    <location>
        <begin position="316"/>
        <end position="336"/>
    </location>
</feature>
<gene>
    <name evidence="2" type="ORF">UFOPK3304_00601</name>
</gene>
<evidence type="ECO:0000256" key="1">
    <source>
        <dbReference type="SAM" id="Phobius"/>
    </source>
</evidence>
<feature type="transmembrane region" description="Helical" evidence="1">
    <location>
        <begin position="342"/>
        <end position="362"/>
    </location>
</feature>
<reference evidence="2" key="1">
    <citation type="submission" date="2020-05" db="EMBL/GenBank/DDBJ databases">
        <authorList>
            <person name="Chiriac C."/>
            <person name="Salcher M."/>
            <person name="Ghai R."/>
            <person name="Kavagutti S V."/>
        </authorList>
    </citation>
    <scope>NUCLEOTIDE SEQUENCE</scope>
</reference>
<feature type="transmembrane region" description="Helical" evidence="1">
    <location>
        <begin position="86"/>
        <end position="117"/>
    </location>
</feature>
<feature type="transmembrane region" description="Helical" evidence="1">
    <location>
        <begin position="176"/>
        <end position="193"/>
    </location>
</feature>
<keyword evidence="1" id="KW-1133">Transmembrane helix</keyword>
<feature type="transmembrane region" description="Helical" evidence="1">
    <location>
        <begin position="371"/>
        <end position="391"/>
    </location>
</feature>
<feature type="transmembrane region" description="Helical" evidence="1">
    <location>
        <begin position="283"/>
        <end position="304"/>
    </location>
</feature>
<accession>A0A6J7D9D3</accession>
<keyword evidence="1" id="KW-0472">Membrane</keyword>
<evidence type="ECO:0000313" key="2">
    <source>
        <dbReference type="EMBL" id="CAB4863673.1"/>
    </source>
</evidence>